<feature type="signal peptide" evidence="1">
    <location>
        <begin position="1"/>
        <end position="20"/>
    </location>
</feature>
<evidence type="ECO:0008006" key="4">
    <source>
        <dbReference type="Google" id="ProtNLM"/>
    </source>
</evidence>
<dbReference type="AlphaFoldDB" id="A0A8K0V8B8"/>
<dbReference type="EMBL" id="JAEPBH010000031">
    <property type="protein sequence ID" value="MBK4716112.1"/>
    <property type="molecule type" value="Genomic_DNA"/>
</dbReference>
<dbReference type="Proteomes" id="UP000659047">
    <property type="component" value="Unassembled WGS sequence"/>
</dbReference>
<reference evidence="2" key="1">
    <citation type="submission" date="2021-01" db="EMBL/GenBank/DDBJ databases">
        <title>Intestinitalea alba gen. nov., sp. nov., a novel genus of the family Enterobacteriaceae, isolated from the gut of the plastic-eating mealworm Tenebrio molitor L.</title>
        <authorList>
            <person name="Yang Y."/>
        </authorList>
    </citation>
    <scope>NUCLEOTIDE SEQUENCE</scope>
    <source>
        <strain evidence="2">BIT-L3</strain>
    </source>
</reference>
<feature type="chain" id="PRO_5035439491" description="DUF4177 domain-containing protein" evidence="1">
    <location>
        <begin position="21"/>
        <end position="92"/>
    </location>
</feature>
<keyword evidence="1" id="KW-0732">Signal</keyword>
<comment type="caution">
    <text evidence="2">The sequence shown here is derived from an EMBL/GenBank/DDBJ whole genome shotgun (WGS) entry which is preliminary data.</text>
</comment>
<sequence>MNKRIALASLAFCLSASAIAGEAYVCRSKPQPITSGQSLSNKTIFVCSDSLQGTLPQLAKEGWQIVQVFQQTDENDDAPTPEIYHELIVQKP</sequence>
<keyword evidence="3" id="KW-1185">Reference proteome</keyword>
<proteinExistence type="predicted"/>
<evidence type="ECO:0000313" key="2">
    <source>
        <dbReference type="EMBL" id="MBK4716112.1"/>
    </source>
</evidence>
<evidence type="ECO:0000256" key="1">
    <source>
        <dbReference type="SAM" id="SignalP"/>
    </source>
</evidence>
<dbReference type="RefSeq" id="WP_238714325.1">
    <property type="nucleotide sequence ID" value="NZ_JAEPBH010000031.1"/>
</dbReference>
<protein>
    <recommendedName>
        <fullName evidence="4">DUF4177 domain-containing protein</fullName>
    </recommendedName>
</protein>
<gene>
    <name evidence="2" type="ORF">JJB97_12405</name>
</gene>
<accession>A0A8K0V8B8</accession>
<name>A0A8K0V8B8_9ENTR</name>
<evidence type="ECO:0000313" key="3">
    <source>
        <dbReference type="Proteomes" id="UP000659047"/>
    </source>
</evidence>
<organism evidence="2 3">
    <name type="scientific">Tenebrionibacter intestinalis</name>
    <dbReference type="NCBI Taxonomy" id="2799638"/>
    <lineage>
        <taxon>Bacteria</taxon>
        <taxon>Pseudomonadati</taxon>
        <taxon>Pseudomonadota</taxon>
        <taxon>Gammaproteobacteria</taxon>
        <taxon>Enterobacterales</taxon>
        <taxon>Enterobacteriaceae</taxon>
        <taxon>Tenebrionibacter/Tenebrionicola group</taxon>
        <taxon>Tenebrionibacter</taxon>
    </lineage>
</organism>